<evidence type="ECO:0000256" key="8">
    <source>
        <dbReference type="ARBA" id="ARBA00022840"/>
    </source>
</evidence>
<dbReference type="PIRSF" id="PIRSF000513">
    <property type="entry name" value="Thz_kinase"/>
    <property type="match status" value="1"/>
</dbReference>
<organism evidence="12 13">
    <name type="scientific">Limosilactobacillus walteri</name>
    <dbReference type="NCBI Taxonomy" id="2268022"/>
    <lineage>
        <taxon>Bacteria</taxon>
        <taxon>Bacillati</taxon>
        <taxon>Bacillota</taxon>
        <taxon>Bacilli</taxon>
        <taxon>Lactobacillales</taxon>
        <taxon>Lactobacillaceae</taxon>
        <taxon>Limosilactobacillus</taxon>
    </lineage>
</organism>
<feature type="binding site" evidence="11">
    <location>
        <position position="167"/>
    </location>
    <ligand>
        <name>ATP</name>
        <dbReference type="ChEBI" id="CHEBI:30616"/>
    </ligand>
</feature>
<gene>
    <name evidence="11" type="primary">thiM</name>
    <name evidence="12" type="ORF">DTK66_10655</name>
</gene>
<comment type="catalytic activity">
    <reaction evidence="1 11">
        <text>5-(2-hydroxyethyl)-4-methylthiazole + ATP = 4-methyl-5-(2-phosphooxyethyl)-thiazole + ADP + H(+)</text>
        <dbReference type="Rhea" id="RHEA:24212"/>
        <dbReference type="ChEBI" id="CHEBI:15378"/>
        <dbReference type="ChEBI" id="CHEBI:17957"/>
        <dbReference type="ChEBI" id="CHEBI:30616"/>
        <dbReference type="ChEBI" id="CHEBI:58296"/>
        <dbReference type="ChEBI" id="CHEBI:456216"/>
        <dbReference type="EC" id="2.7.1.50"/>
    </reaction>
</comment>
<comment type="pathway">
    <text evidence="3 11">Cofactor biosynthesis; thiamine diphosphate biosynthesis; 4-methyl-5-(2-phosphoethyl)-thiazole from 5-(2-hydroxyethyl)-4-methylthiazole: step 1/1.</text>
</comment>
<keyword evidence="13" id="KW-1185">Reference proteome</keyword>
<keyword evidence="10 11" id="KW-0784">Thiamine biosynthesis</keyword>
<reference evidence="12 13" key="1">
    <citation type="submission" date="2018-07" db="EMBL/GenBank/DDBJ databases">
        <title>Phylogenomic Insights into understanding Host Adaptation of Lactobacillus reuteri by a novel species, Lactobacillus spp. M31.</title>
        <authorList>
            <person name="Sharma S."/>
            <person name="Patil P."/>
            <person name="Korpole S."/>
            <person name="Patil P.B."/>
        </authorList>
    </citation>
    <scope>NUCLEOTIDE SEQUENCE [LARGE SCALE GENOMIC DNA]</scope>
    <source>
        <strain evidence="12 13">M31</strain>
    </source>
</reference>
<evidence type="ECO:0000256" key="6">
    <source>
        <dbReference type="ARBA" id="ARBA00022741"/>
    </source>
</evidence>
<dbReference type="PRINTS" id="PR01099">
    <property type="entry name" value="HYETHTZKNASE"/>
</dbReference>
<keyword evidence="7 11" id="KW-0418">Kinase</keyword>
<evidence type="ECO:0000313" key="13">
    <source>
        <dbReference type="Proteomes" id="UP000704341"/>
    </source>
</evidence>
<keyword evidence="4 11" id="KW-0808">Transferase</keyword>
<dbReference type="SUPFAM" id="SSF53613">
    <property type="entry name" value="Ribokinase-like"/>
    <property type="match status" value="1"/>
</dbReference>
<dbReference type="CDD" id="cd01170">
    <property type="entry name" value="THZ_kinase"/>
    <property type="match status" value="1"/>
</dbReference>
<accession>A0ABR8PA46</accession>
<feature type="binding site" evidence="11">
    <location>
        <position position="46"/>
    </location>
    <ligand>
        <name>substrate</name>
    </ligand>
</feature>
<keyword evidence="8 11" id="KW-0067">ATP-binding</keyword>
<comment type="function">
    <text evidence="11">Catalyzes the phosphorylation of the hydroxyl group of 4-methyl-5-beta-hydroxyethylthiazole (THZ).</text>
</comment>
<evidence type="ECO:0000256" key="7">
    <source>
        <dbReference type="ARBA" id="ARBA00022777"/>
    </source>
</evidence>
<proteinExistence type="inferred from homology"/>
<dbReference type="InterPro" id="IPR029056">
    <property type="entry name" value="Ribokinase-like"/>
</dbReference>
<keyword evidence="6 11" id="KW-0547">Nucleotide-binding</keyword>
<keyword evidence="9 11" id="KW-0460">Magnesium</keyword>
<dbReference type="Gene3D" id="3.40.1190.20">
    <property type="match status" value="1"/>
</dbReference>
<dbReference type="Proteomes" id="UP000704341">
    <property type="component" value="Unassembled WGS sequence"/>
</dbReference>
<dbReference type="EMBL" id="QORN01000059">
    <property type="protein sequence ID" value="MBD5807529.1"/>
    <property type="molecule type" value="Genomic_DNA"/>
</dbReference>
<dbReference type="NCBIfam" id="NF006830">
    <property type="entry name" value="PRK09355.1"/>
    <property type="match status" value="1"/>
</dbReference>
<evidence type="ECO:0000256" key="1">
    <source>
        <dbReference type="ARBA" id="ARBA00001771"/>
    </source>
</evidence>
<comment type="similarity">
    <text evidence="11">Belongs to the Thz kinase family.</text>
</comment>
<evidence type="ECO:0000256" key="11">
    <source>
        <dbReference type="HAMAP-Rule" id="MF_00228"/>
    </source>
</evidence>
<comment type="cofactor">
    <cofactor evidence="2 11">
        <name>Mg(2+)</name>
        <dbReference type="ChEBI" id="CHEBI:18420"/>
    </cofactor>
</comment>
<dbReference type="InterPro" id="IPR000417">
    <property type="entry name" value="Hyethyz_kinase"/>
</dbReference>
<evidence type="ECO:0000256" key="9">
    <source>
        <dbReference type="ARBA" id="ARBA00022842"/>
    </source>
</evidence>
<evidence type="ECO:0000256" key="3">
    <source>
        <dbReference type="ARBA" id="ARBA00004868"/>
    </source>
</evidence>
<dbReference type="GO" id="GO:0004417">
    <property type="term" value="F:hydroxyethylthiazole kinase activity"/>
    <property type="evidence" value="ECO:0007669"/>
    <property type="project" value="UniProtKB-EC"/>
</dbReference>
<comment type="caution">
    <text evidence="12">The sequence shown here is derived from an EMBL/GenBank/DDBJ whole genome shotgun (WGS) entry which is preliminary data.</text>
</comment>
<sequence>MVKRQINWALVDQLRNKNPIVLTLANLVTIDKVADAVSAIGASPIMSIEVNEASEMVELADAITINLGTISQQQLTQIKKVLHKANYRKPLVLDPVAVGAVSSRLKIAQNLLKEFHFDVIRGNASEIAALIGDVDNKSHGIDAGAVTNQVHIAELCARRFHAIVILTGETDIITDGQVLYKNPFTAEMLTINVGSGDILSSLVAAFLGTTTNTWDACIVATVLMSAAGVLANRYSAGLGSWQVQFFDQLSIMDANSLLDFLNESEEDYLD</sequence>
<evidence type="ECO:0000256" key="10">
    <source>
        <dbReference type="ARBA" id="ARBA00022977"/>
    </source>
</evidence>
<dbReference type="Pfam" id="PF02110">
    <property type="entry name" value="HK"/>
    <property type="match status" value="1"/>
</dbReference>
<name>A0ABR8PA46_9LACO</name>
<feature type="binding site" evidence="11">
    <location>
        <position position="194"/>
    </location>
    <ligand>
        <name>substrate</name>
    </ligand>
</feature>
<dbReference type="EC" id="2.7.1.50" evidence="11"/>
<evidence type="ECO:0000313" key="12">
    <source>
        <dbReference type="EMBL" id="MBD5807529.1"/>
    </source>
</evidence>
<dbReference type="RefSeq" id="WP_191668653.1">
    <property type="nucleotide sequence ID" value="NZ_QORN01000059.1"/>
</dbReference>
<dbReference type="HAMAP" id="MF_00228">
    <property type="entry name" value="Thz_kinase"/>
    <property type="match status" value="1"/>
</dbReference>
<keyword evidence="5 11" id="KW-0479">Metal-binding</keyword>
<feature type="binding site" evidence="11">
    <location>
        <position position="121"/>
    </location>
    <ligand>
        <name>ATP</name>
        <dbReference type="ChEBI" id="CHEBI:30616"/>
    </ligand>
</feature>
<evidence type="ECO:0000256" key="4">
    <source>
        <dbReference type="ARBA" id="ARBA00022679"/>
    </source>
</evidence>
<evidence type="ECO:0000256" key="5">
    <source>
        <dbReference type="ARBA" id="ARBA00022723"/>
    </source>
</evidence>
<protein>
    <recommendedName>
        <fullName evidence="11">Hydroxyethylthiazole kinase</fullName>
        <ecNumber evidence="11">2.7.1.50</ecNumber>
    </recommendedName>
    <alternativeName>
        <fullName evidence="11">4-methyl-5-beta-hydroxyethylthiazole kinase</fullName>
        <shortName evidence="11">TH kinase</shortName>
        <shortName evidence="11">Thz kinase</shortName>
    </alternativeName>
</protein>
<evidence type="ECO:0000256" key="2">
    <source>
        <dbReference type="ARBA" id="ARBA00001946"/>
    </source>
</evidence>